<keyword evidence="6" id="KW-1185">Reference proteome</keyword>
<dbReference type="SUPFAM" id="SSF47616">
    <property type="entry name" value="GST C-terminal domain-like"/>
    <property type="match status" value="1"/>
</dbReference>
<keyword evidence="5" id="KW-0808">Transferase</keyword>
<dbReference type="InterPro" id="IPR036282">
    <property type="entry name" value="Glutathione-S-Trfase_C_sf"/>
</dbReference>
<evidence type="ECO:0000259" key="4">
    <source>
        <dbReference type="PROSITE" id="PS50405"/>
    </source>
</evidence>
<protein>
    <submittedName>
        <fullName evidence="5">Related to glutathione transferase omega 1</fullName>
    </submittedName>
</protein>
<organism evidence="5 6">
    <name type="scientific">Cephalotrichum gorgonifer</name>
    <dbReference type="NCBI Taxonomy" id="2041049"/>
    <lineage>
        <taxon>Eukaryota</taxon>
        <taxon>Fungi</taxon>
        <taxon>Dikarya</taxon>
        <taxon>Ascomycota</taxon>
        <taxon>Pezizomycotina</taxon>
        <taxon>Sordariomycetes</taxon>
        <taxon>Hypocreomycetidae</taxon>
        <taxon>Microascales</taxon>
        <taxon>Microascaceae</taxon>
        <taxon>Cephalotrichum</taxon>
    </lineage>
</organism>
<feature type="domain" description="GST C-terminal" evidence="4">
    <location>
        <begin position="133"/>
        <end position="272"/>
    </location>
</feature>
<dbReference type="PANTHER" id="PTHR43968">
    <property type="match status" value="1"/>
</dbReference>
<dbReference type="InterPro" id="IPR005442">
    <property type="entry name" value="GST_omega"/>
</dbReference>
<feature type="domain" description="GST N-terminal" evidence="3">
    <location>
        <begin position="29"/>
        <end position="117"/>
    </location>
</feature>
<gene>
    <name evidence="5" type="ORF">DNG_08144</name>
</gene>
<dbReference type="Gene3D" id="1.20.1050.10">
    <property type="match status" value="1"/>
</dbReference>
<evidence type="ECO:0000256" key="2">
    <source>
        <dbReference type="ARBA" id="ARBA00023002"/>
    </source>
</evidence>
<dbReference type="AlphaFoldDB" id="A0AAE8N5X3"/>
<evidence type="ECO:0000259" key="3">
    <source>
        <dbReference type="PROSITE" id="PS50404"/>
    </source>
</evidence>
<dbReference type="Proteomes" id="UP001187682">
    <property type="component" value="Unassembled WGS sequence"/>
</dbReference>
<dbReference type="GO" id="GO:0005737">
    <property type="term" value="C:cytoplasm"/>
    <property type="evidence" value="ECO:0007669"/>
    <property type="project" value="InterPro"/>
</dbReference>
<proteinExistence type="inferred from homology"/>
<accession>A0AAE8N5X3</accession>
<dbReference type="CDD" id="cd00570">
    <property type="entry name" value="GST_N_family"/>
    <property type="match status" value="1"/>
</dbReference>
<dbReference type="InterPro" id="IPR040079">
    <property type="entry name" value="Glutathione_S-Trfase"/>
</dbReference>
<dbReference type="InterPro" id="IPR050983">
    <property type="entry name" value="GST_Omega/HSP26"/>
</dbReference>
<dbReference type="InterPro" id="IPR036249">
    <property type="entry name" value="Thioredoxin-like_sf"/>
</dbReference>
<dbReference type="PANTHER" id="PTHR43968:SF13">
    <property type="entry name" value="GLUTATHIONE TRANSFERASE OMEGA-1"/>
    <property type="match status" value="1"/>
</dbReference>
<dbReference type="Pfam" id="PF13409">
    <property type="entry name" value="GST_N_2"/>
    <property type="match status" value="1"/>
</dbReference>
<dbReference type="GO" id="GO:0045174">
    <property type="term" value="F:glutathione dehydrogenase (ascorbate) activity"/>
    <property type="evidence" value="ECO:0007669"/>
    <property type="project" value="UniProtKB-ARBA"/>
</dbReference>
<comment type="caution">
    <text evidence="5">The sequence shown here is derived from an EMBL/GenBank/DDBJ whole genome shotgun (WGS) entry which is preliminary data.</text>
</comment>
<name>A0AAE8N5X3_9PEZI</name>
<dbReference type="GO" id="GO:0004364">
    <property type="term" value="F:glutathione transferase activity"/>
    <property type="evidence" value="ECO:0007669"/>
    <property type="project" value="InterPro"/>
</dbReference>
<dbReference type="PRINTS" id="PR01625">
    <property type="entry name" value="GSTRNSFRASEO"/>
</dbReference>
<dbReference type="Pfam" id="PF13410">
    <property type="entry name" value="GST_C_2"/>
    <property type="match status" value="1"/>
</dbReference>
<dbReference type="SUPFAM" id="SSF52833">
    <property type="entry name" value="Thioredoxin-like"/>
    <property type="match status" value="1"/>
</dbReference>
<dbReference type="SFLD" id="SFLDG00358">
    <property type="entry name" value="Main_(cytGST)"/>
    <property type="match status" value="1"/>
</dbReference>
<dbReference type="PROSITE" id="PS50405">
    <property type="entry name" value="GST_CTER"/>
    <property type="match status" value="1"/>
</dbReference>
<comment type="similarity">
    <text evidence="1">Belongs to the GST superfamily.</text>
</comment>
<keyword evidence="2" id="KW-0560">Oxidoreductase</keyword>
<dbReference type="EMBL" id="ONZQ02000013">
    <property type="protein sequence ID" value="SPO05457.1"/>
    <property type="molecule type" value="Genomic_DNA"/>
</dbReference>
<dbReference type="InterPro" id="IPR010987">
    <property type="entry name" value="Glutathione-S-Trfase_C-like"/>
</dbReference>
<dbReference type="CDD" id="cd00299">
    <property type="entry name" value="GST_C_family"/>
    <property type="match status" value="1"/>
</dbReference>
<reference evidence="5" key="1">
    <citation type="submission" date="2018-03" db="EMBL/GenBank/DDBJ databases">
        <authorList>
            <person name="Guldener U."/>
        </authorList>
    </citation>
    <scope>NUCLEOTIDE SEQUENCE</scope>
</reference>
<evidence type="ECO:0000313" key="6">
    <source>
        <dbReference type="Proteomes" id="UP001187682"/>
    </source>
</evidence>
<dbReference type="PROSITE" id="PS50404">
    <property type="entry name" value="GST_NTER"/>
    <property type="match status" value="1"/>
</dbReference>
<dbReference type="SFLD" id="SFLDS00019">
    <property type="entry name" value="Glutathione_Transferase_(cytos"/>
    <property type="match status" value="1"/>
</dbReference>
<sequence length="295" mass="32816">MSTVDTSIQPSPTGAAAAYAAAHAHADPGALTLYGGWFCPFVQRVWITLHEKSAPHRYVEINPYKKDRELLDLNPRGLVPTLRIPAGEEGGGSGGARALYESLVVCEYLEEAFPGGGEEEEGRGGPIALLPRDTYERARCRLWIDHVATRIVPAFYKLLQHTPEKPYTLDSARADLVSHIRTLALEMDPGGRGPWFLGDAFSLVDVALAPWAKRLFLIDHYKDGGAGIPDPEGLEGEDARVWRRWRTWFDAVGERPSVRDTWSDEEEYVKVYRRYADDTTQSLVGKATREGGRLP</sequence>
<evidence type="ECO:0000313" key="5">
    <source>
        <dbReference type="EMBL" id="SPO05457.1"/>
    </source>
</evidence>
<dbReference type="InterPro" id="IPR004045">
    <property type="entry name" value="Glutathione_S-Trfase_N"/>
</dbReference>
<dbReference type="Gene3D" id="3.40.30.10">
    <property type="entry name" value="Glutaredoxin"/>
    <property type="match status" value="1"/>
</dbReference>
<evidence type="ECO:0000256" key="1">
    <source>
        <dbReference type="ARBA" id="ARBA00007409"/>
    </source>
</evidence>